<dbReference type="GO" id="GO:0016787">
    <property type="term" value="F:hydrolase activity"/>
    <property type="evidence" value="ECO:0007669"/>
    <property type="project" value="UniProtKB-KW"/>
</dbReference>
<dbReference type="InterPro" id="IPR036412">
    <property type="entry name" value="HAD-like_sf"/>
</dbReference>
<keyword evidence="5" id="KW-1133">Transmembrane helix</keyword>
<evidence type="ECO:0000256" key="3">
    <source>
        <dbReference type="ARBA" id="ARBA00022801"/>
    </source>
</evidence>
<dbReference type="AlphaFoldDB" id="A0A838AE34"/>
<dbReference type="NCBIfam" id="TIGR01488">
    <property type="entry name" value="HAD-SF-IB"/>
    <property type="match status" value="1"/>
</dbReference>
<keyword evidence="4" id="KW-0460">Magnesium</keyword>
<keyword evidence="3 6" id="KW-0378">Hydrolase</keyword>
<dbReference type="SUPFAM" id="SSF56784">
    <property type="entry name" value="HAD-like"/>
    <property type="match status" value="1"/>
</dbReference>
<dbReference type="CDD" id="cd02612">
    <property type="entry name" value="HAD_PGPPase"/>
    <property type="match status" value="1"/>
</dbReference>
<keyword evidence="5" id="KW-0472">Membrane</keyword>
<evidence type="ECO:0000313" key="7">
    <source>
        <dbReference type="Proteomes" id="UP000582974"/>
    </source>
</evidence>
<dbReference type="GO" id="GO:0046872">
    <property type="term" value="F:metal ion binding"/>
    <property type="evidence" value="ECO:0007669"/>
    <property type="project" value="UniProtKB-KW"/>
</dbReference>
<dbReference type="InterPro" id="IPR023214">
    <property type="entry name" value="HAD_sf"/>
</dbReference>
<dbReference type="RefSeq" id="WP_180894221.1">
    <property type="nucleotide sequence ID" value="NZ_JACCKD010000007.1"/>
</dbReference>
<keyword evidence="5" id="KW-0812">Transmembrane</keyword>
<reference evidence="6 7" key="1">
    <citation type="submission" date="2020-07" db="EMBL/GenBank/DDBJ databases">
        <title>Genome of Haloechinothrix sp.</title>
        <authorList>
            <person name="Tang S.-K."/>
            <person name="Yang L."/>
            <person name="Zhu W.-Y."/>
        </authorList>
    </citation>
    <scope>NUCLEOTIDE SEQUENCE [LARGE SCALE GENOMIC DNA]</scope>
    <source>
        <strain evidence="6 7">YIM 98757</strain>
    </source>
</reference>
<dbReference type="PANTHER" id="PTHR43344:SF13">
    <property type="entry name" value="PHOSPHATASE RV3661-RELATED"/>
    <property type="match status" value="1"/>
</dbReference>
<dbReference type="Gene3D" id="3.40.50.1000">
    <property type="entry name" value="HAD superfamily/HAD-like"/>
    <property type="match status" value="1"/>
</dbReference>
<dbReference type="FunFam" id="3.40.50.1000:FF:000025">
    <property type="entry name" value="HAD hydrolase, family IB"/>
    <property type="match status" value="1"/>
</dbReference>
<dbReference type="PANTHER" id="PTHR43344">
    <property type="entry name" value="PHOSPHOSERINE PHOSPHATASE"/>
    <property type="match status" value="1"/>
</dbReference>
<evidence type="ECO:0000256" key="5">
    <source>
        <dbReference type="SAM" id="Phobius"/>
    </source>
</evidence>
<protein>
    <submittedName>
        <fullName evidence="6">HAD-IB family hydrolase</fullName>
    </submittedName>
</protein>
<dbReference type="Proteomes" id="UP000582974">
    <property type="component" value="Unassembled WGS sequence"/>
</dbReference>
<comment type="caution">
    <text evidence="6">The sequence shown here is derived from an EMBL/GenBank/DDBJ whole genome shotgun (WGS) entry which is preliminary data.</text>
</comment>
<evidence type="ECO:0000256" key="4">
    <source>
        <dbReference type="ARBA" id="ARBA00022842"/>
    </source>
</evidence>
<name>A0A838AE34_9PSEU</name>
<sequence>MGPLPDTAAAASPTEPANRIAAFFDLDKTVIASSSALAFSRPLLRQGLINRRAALKSAYAQLMFSLSGADAAKTERLREQISTLCAGWDVAQVSAIVHETLHDVVDPLVYAEAAEMIAGHKAEGHDVVVLSATGAEVVEPIAELLGADLCVGTRMEIAGGRYTGEVEFYCYGEEKATAARSLAEAHGYDLTRCYAYTDSSTDLPLLEAVGIPCAVNPDKALRRTATEREWPVLLFSKPVSMRTRIPSATTVALGVGVGAVAVAAGATWYGFRHRRKGTS</sequence>
<dbReference type="EMBL" id="JACCKD010000007">
    <property type="protein sequence ID" value="MBA0127388.1"/>
    <property type="molecule type" value="Genomic_DNA"/>
</dbReference>
<evidence type="ECO:0000313" key="6">
    <source>
        <dbReference type="EMBL" id="MBA0127388.1"/>
    </source>
</evidence>
<accession>A0A838AE34</accession>
<organism evidence="6 7">
    <name type="scientific">Haloechinothrix aidingensis</name>
    <dbReference type="NCBI Taxonomy" id="2752311"/>
    <lineage>
        <taxon>Bacteria</taxon>
        <taxon>Bacillati</taxon>
        <taxon>Actinomycetota</taxon>
        <taxon>Actinomycetes</taxon>
        <taxon>Pseudonocardiales</taxon>
        <taxon>Pseudonocardiaceae</taxon>
        <taxon>Haloechinothrix</taxon>
    </lineage>
</organism>
<feature type="transmembrane region" description="Helical" evidence="5">
    <location>
        <begin position="251"/>
        <end position="271"/>
    </location>
</feature>
<dbReference type="Pfam" id="PF12710">
    <property type="entry name" value="HAD"/>
    <property type="match status" value="1"/>
</dbReference>
<proteinExistence type="inferred from homology"/>
<keyword evidence="2" id="KW-0479">Metal-binding</keyword>
<dbReference type="Gene3D" id="1.20.1440.100">
    <property type="entry name" value="SG protein - dephosphorylation function"/>
    <property type="match status" value="1"/>
</dbReference>
<evidence type="ECO:0000256" key="2">
    <source>
        <dbReference type="ARBA" id="ARBA00022723"/>
    </source>
</evidence>
<keyword evidence="7" id="KW-1185">Reference proteome</keyword>
<evidence type="ECO:0000256" key="1">
    <source>
        <dbReference type="ARBA" id="ARBA00009184"/>
    </source>
</evidence>
<dbReference type="InterPro" id="IPR050582">
    <property type="entry name" value="HAD-like_SerB"/>
</dbReference>
<gene>
    <name evidence="6" type="ORF">H0B56_17720</name>
</gene>
<comment type="similarity">
    <text evidence="1">Belongs to the HAD-like hydrolase superfamily. SerB family.</text>
</comment>
<dbReference type="InterPro" id="IPR006385">
    <property type="entry name" value="HAD_hydro_SerB1"/>
</dbReference>
<dbReference type="NCBIfam" id="TIGR01490">
    <property type="entry name" value="HAD-SF-IB-hyp1"/>
    <property type="match status" value="1"/>
</dbReference>